<feature type="compositionally biased region" description="Pro residues" evidence="1">
    <location>
        <begin position="557"/>
        <end position="573"/>
    </location>
</feature>
<dbReference type="PANTHER" id="PTHR21219:SF4">
    <property type="entry name" value="PID DOMAIN-CONTAINING PROTEIN"/>
    <property type="match status" value="1"/>
</dbReference>
<feature type="compositionally biased region" description="Low complexity" evidence="1">
    <location>
        <begin position="586"/>
        <end position="602"/>
    </location>
</feature>
<comment type="caution">
    <text evidence="2">The sequence shown here is derived from an EMBL/GenBank/DDBJ whole genome shotgun (WGS) entry which is preliminary data.</text>
</comment>
<feature type="compositionally biased region" description="Polar residues" evidence="1">
    <location>
        <begin position="650"/>
        <end position="659"/>
    </location>
</feature>
<feature type="compositionally biased region" description="Polar residues" evidence="1">
    <location>
        <begin position="280"/>
        <end position="294"/>
    </location>
</feature>
<feature type="compositionally biased region" description="Basic and acidic residues" evidence="1">
    <location>
        <begin position="969"/>
        <end position="980"/>
    </location>
</feature>
<dbReference type="Gene3D" id="2.30.29.30">
    <property type="entry name" value="Pleckstrin-homology domain (PH domain)/Phosphotyrosine-binding domain (PTB)"/>
    <property type="match status" value="1"/>
</dbReference>
<reference evidence="2 3" key="1">
    <citation type="submission" date="2022-05" db="EMBL/GenBank/DDBJ databases">
        <title>A multi-omics perspective on studying reproductive biology in Daphnia sinensis.</title>
        <authorList>
            <person name="Jia J."/>
        </authorList>
    </citation>
    <scope>NUCLEOTIDE SEQUENCE [LARGE SCALE GENOMIC DNA]</scope>
    <source>
        <strain evidence="2 3">WSL</strain>
    </source>
</reference>
<name>A0AAD5LMZ0_9CRUS</name>
<feature type="compositionally biased region" description="Low complexity" evidence="1">
    <location>
        <begin position="1180"/>
        <end position="1193"/>
    </location>
</feature>
<feature type="region of interest" description="Disordered" evidence="1">
    <location>
        <begin position="546"/>
        <end position="661"/>
    </location>
</feature>
<feature type="compositionally biased region" description="Basic and acidic residues" evidence="1">
    <location>
        <begin position="790"/>
        <end position="811"/>
    </location>
</feature>
<gene>
    <name evidence="2" type="ORF">GHT06_009483</name>
</gene>
<protein>
    <recommendedName>
        <fullName evidence="4">PID domain-containing protein</fullName>
    </recommendedName>
</protein>
<dbReference type="PANTHER" id="PTHR21219">
    <property type="entry name" value="FI19613P1"/>
    <property type="match status" value="1"/>
</dbReference>
<feature type="region of interest" description="Disordered" evidence="1">
    <location>
        <begin position="1215"/>
        <end position="1235"/>
    </location>
</feature>
<feature type="compositionally biased region" description="Polar residues" evidence="1">
    <location>
        <begin position="776"/>
        <end position="785"/>
    </location>
</feature>
<feature type="region of interest" description="Disordered" evidence="1">
    <location>
        <begin position="1082"/>
        <end position="1193"/>
    </location>
</feature>
<keyword evidence="3" id="KW-1185">Reference proteome</keyword>
<organism evidence="2 3">
    <name type="scientific">Daphnia sinensis</name>
    <dbReference type="NCBI Taxonomy" id="1820382"/>
    <lineage>
        <taxon>Eukaryota</taxon>
        <taxon>Metazoa</taxon>
        <taxon>Ecdysozoa</taxon>
        <taxon>Arthropoda</taxon>
        <taxon>Crustacea</taxon>
        <taxon>Branchiopoda</taxon>
        <taxon>Diplostraca</taxon>
        <taxon>Cladocera</taxon>
        <taxon>Anomopoda</taxon>
        <taxon>Daphniidae</taxon>
        <taxon>Daphnia</taxon>
        <taxon>Daphnia similis group</taxon>
    </lineage>
</organism>
<dbReference type="InterPro" id="IPR011993">
    <property type="entry name" value="PH-like_dom_sf"/>
</dbReference>
<proteinExistence type="predicted"/>
<sequence>MAMLGTKTPSSLAPLFISQGNDRREKRKENTTLQFQGHIVRVVLLVPCLFLSWRTDWISPKSACIVLMSAVACPAAHFSAKSVFIRLLGVSPLERSSTSEGTRGSALKKVQEEGMVRYRPEAGERGYTFRLVNNNGNNGDVNGGSPTGTLISDHSGASTLDSSVYKERIDSLFRQQHLRRHASETQKPLIEEEDDAAVNEPTMEHLQLHFQKVLAEQRGNVASPVPATPATKNHSTTYIQVNNHVNHTLMRDSTPESRAQRFNEARTAVQAQIEKMFQDASGQQANKTSVNNHVSTSSPSTGNDPSSSVINITNHKAVINVRSDYPLPTQKAVHNKQNVPLPPIPSVPPPSPPSSSSMTNNTNQYKVDYLGSLSLPGRATSLESLQFPLKELYSQYRQHENANRNKIYRGTMEISPAGLKIQYYLSDNRRPSVPQEVLNPFPTIAVWAAVKFVARTESTGRKFAFLPLICDPENQDKQNLFHPLSAADDGDWVTSPTFHPPLFTCVMRNTQAPKDLECHAFVCDNPEDAIVIAANLYQALLRNMKNNESSQQQPQQQQPPPQQQAPPPPPPTSATPVNKIAQPIYSPSTSVSNWSESSVTSSFQQPVRPPRRKKSTKPLDGGLERRKSIRRSQNKTRSSQGKANLRRSMRNASQRSNTGRVVVKRSVSERHLGEVLTSDGLDGPDQSNNGDILTKVAIPRSKSFMTVPQQNYSFSELFEELKKHEGVRSVDDVLKTIVNKDRMSFNDLTPAYKEMLMKLALTLSKDEMFQRSKNIMRHQTSNLSKTKSKGKADSTRNETNKLAGRDSDAEHSTSSSRISSVLRATKKSFSKWGAARSVSTGYSVTKEEKQASEPQLIKNIKIIKSPEPSIVSVAPLVFPTKHFNPKTPLPPRSVVANNKNGIVNKAPDYSASCSECGYDSESCSHKCYCSFNETQSQDATDYSDAERCYCSLKRISKSSGAPVYRIRLDSDDTDTSHDSMPEPSARHPPHIKPTKNRPNYARKSASMTSWSALSGAESPLTAWRRNTANLQHSAPATTTKPSAHPPSTRFTLSSASSLRQKSLSSYLSDTSLDSDVVAMTEPAHKSANGKSSFAKQPEILRRKSRSSYLSSETDMDSTSCNSFVRGPVSLTNQQQRLQRKTSPAESVGYQSYDSTGSSGRTSRNFSLENLSSVSDDRRNSNSSSDRSLKSQNSVRGNKFLMVSAVDPKGKIVYRGTSSAGSTHHSQHHHRSVAKTVPEGALSAKKTTEIAAMFSNIKLNQTTDIVIDDSEVTEDTASEISTDDAYSSMHYRGAVRSNKNGFSKRSELENSLGYLP</sequence>
<evidence type="ECO:0000313" key="2">
    <source>
        <dbReference type="EMBL" id="KAI9565691.1"/>
    </source>
</evidence>
<dbReference type="Proteomes" id="UP000820818">
    <property type="component" value="Linkage Group LG1"/>
</dbReference>
<feature type="compositionally biased region" description="Low complexity" evidence="1">
    <location>
        <begin position="295"/>
        <end position="308"/>
    </location>
</feature>
<evidence type="ECO:0008006" key="4">
    <source>
        <dbReference type="Google" id="ProtNLM"/>
    </source>
</evidence>
<accession>A0AAD5LMZ0</accession>
<feature type="region of interest" description="Disordered" evidence="1">
    <location>
        <begin position="279"/>
        <end position="309"/>
    </location>
</feature>
<feature type="compositionally biased region" description="Polar residues" evidence="1">
    <location>
        <begin position="1129"/>
        <end position="1170"/>
    </location>
</feature>
<evidence type="ECO:0000256" key="1">
    <source>
        <dbReference type="SAM" id="MobiDB-lite"/>
    </source>
</evidence>
<feature type="region of interest" description="Disordered" evidence="1">
    <location>
        <begin position="1033"/>
        <end position="1055"/>
    </location>
</feature>
<feature type="region of interest" description="Disordered" evidence="1">
    <location>
        <begin position="335"/>
        <end position="362"/>
    </location>
</feature>
<feature type="region of interest" description="Disordered" evidence="1">
    <location>
        <begin position="969"/>
        <end position="1006"/>
    </location>
</feature>
<dbReference type="EMBL" id="WJBH02000001">
    <property type="protein sequence ID" value="KAI9565691.1"/>
    <property type="molecule type" value="Genomic_DNA"/>
</dbReference>
<feature type="compositionally biased region" description="Pro residues" evidence="1">
    <location>
        <begin position="340"/>
        <end position="353"/>
    </location>
</feature>
<feature type="region of interest" description="Disordered" evidence="1">
    <location>
        <begin position="776"/>
        <end position="818"/>
    </location>
</feature>
<evidence type="ECO:0000313" key="3">
    <source>
        <dbReference type="Proteomes" id="UP000820818"/>
    </source>
</evidence>